<dbReference type="Pfam" id="PF04564">
    <property type="entry name" value="U-box"/>
    <property type="match status" value="1"/>
</dbReference>
<evidence type="ECO:0000313" key="4">
    <source>
        <dbReference type="Proteomes" id="UP000002729"/>
    </source>
</evidence>
<dbReference type="GO" id="GO:0016567">
    <property type="term" value="P:protein ubiquitination"/>
    <property type="evidence" value="ECO:0007669"/>
    <property type="project" value="InterPro"/>
</dbReference>
<dbReference type="InterPro" id="IPR003613">
    <property type="entry name" value="Ubox_domain"/>
</dbReference>
<dbReference type="PANTHER" id="PTHR46573:SF1">
    <property type="entry name" value="WD REPEAT, SAM AND U-BOX DOMAIN-CONTAINING PROTEIN 1"/>
    <property type="match status" value="1"/>
</dbReference>
<dbReference type="CDD" id="cd16655">
    <property type="entry name" value="RING-Ubox_WDSUB1-like"/>
    <property type="match status" value="1"/>
</dbReference>
<protein>
    <recommendedName>
        <fullName evidence="2">U-box domain-containing protein</fullName>
    </recommendedName>
</protein>
<dbReference type="SMART" id="SM00504">
    <property type="entry name" value="Ubox"/>
    <property type="match status" value="1"/>
</dbReference>
<dbReference type="KEGG" id="aaf:AURANDRAFT_60561"/>
<feature type="compositionally biased region" description="Acidic residues" evidence="1">
    <location>
        <begin position="1"/>
        <end position="25"/>
    </location>
</feature>
<feature type="compositionally biased region" description="Acidic residues" evidence="1">
    <location>
        <begin position="86"/>
        <end position="104"/>
    </location>
</feature>
<dbReference type="AlphaFoldDB" id="F0XVJ0"/>
<dbReference type="InterPro" id="IPR013083">
    <property type="entry name" value="Znf_RING/FYVE/PHD"/>
</dbReference>
<dbReference type="Gene3D" id="3.30.40.10">
    <property type="entry name" value="Zinc/RING finger domain, C3HC4 (zinc finger)"/>
    <property type="match status" value="1"/>
</dbReference>
<sequence length="310" mass="32770">MDFEELSDSSEGFDDSASVSEDDDFPGGSFAELPDDEAMEVAWTPPQTLDAAASGLNALVRLVAARTAASRGFAESASDASSLSELDSDWDDGGWDDDGEDAAGDDAPWPRAPPLPPGTRDAVEAECSCPITHALMLDPVLASDGVVYEREAIERWIATACATALGRGARRVLSPLTRAPLKTRRLAPVRNLARLARAAAEREDADAELRADYAARCVRRALRRRDAAAVVRAKAVWGGGAFATDAELLASAEAAGPGFSCALKLALSGASPGFAEALSPLQRSWRARRSKRARRSTLSANALPFFAPLD</sequence>
<dbReference type="RefSeq" id="XP_009032729.1">
    <property type="nucleotide sequence ID" value="XM_009034481.1"/>
</dbReference>
<name>F0XVJ0_AURAN</name>
<dbReference type="EMBL" id="GL833120">
    <property type="protein sequence ID" value="EGB13132.1"/>
    <property type="molecule type" value="Genomic_DNA"/>
</dbReference>
<reference evidence="3 4" key="1">
    <citation type="journal article" date="2011" name="Proc. Natl. Acad. Sci. U.S.A.">
        <title>Niche of harmful alga Aureococcus anophagefferens revealed through ecogenomics.</title>
        <authorList>
            <person name="Gobler C.J."/>
            <person name="Berry D.L."/>
            <person name="Dyhrman S.T."/>
            <person name="Wilhelm S.W."/>
            <person name="Salamov A."/>
            <person name="Lobanov A.V."/>
            <person name="Zhang Y."/>
            <person name="Collier J.L."/>
            <person name="Wurch L.L."/>
            <person name="Kustka A.B."/>
            <person name="Dill B.D."/>
            <person name="Shah M."/>
            <person name="VerBerkmoes N.C."/>
            <person name="Kuo A."/>
            <person name="Terry A."/>
            <person name="Pangilinan J."/>
            <person name="Lindquist E.A."/>
            <person name="Lucas S."/>
            <person name="Paulsen I.T."/>
            <person name="Hattenrath-Lehmann T.K."/>
            <person name="Talmage S.C."/>
            <person name="Walker E.A."/>
            <person name="Koch F."/>
            <person name="Burson A.M."/>
            <person name="Marcoval M.A."/>
            <person name="Tang Y.Z."/>
            <person name="Lecleir G.R."/>
            <person name="Coyne K.J."/>
            <person name="Berg G.M."/>
            <person name="Bertrand E.M."/>
            <person name="Saito M.A."/>
            <person name="Gladyshev V.N."/>
            <person name="Grigoriev I.V."/>
        </authorList>
    </citation>
    <scope>NUCLEOTIDE SEQUENCE [LARGE SCALE GENOMIC DNA]</scope>
    <source>
        <strain evidence="4">CCMP 1984</strain>
    </source>
</reference>
<dbReference type="Proteomes" id="UP000002729">
    <property type="component" value="Unassembled WGS sequence"/>
</dbReference>
<organism evidence="4">
    <name type="scientific">Aureococcus anophagefferens</name>
    <name type="common">Harmful bloom alga</name>
    <dbReference type="NCBI Taxonomy" id="44056"/>
    <lineage>
        <taxon>Eukaryota</taxon>
        <taxon>Sar</taxon>
        <taxon>Stramenopiles</taxon>
        <taxon>Ochrophyta</taxon>
        <taxon>Pelagophyceae</taxon>
        <taxon>Pelagomonadales</taxon>
        <taxon>Pelagomonadaceae</taxon>
        <taxon>Aureococcus</taxon>
    </lineage>
</organism>
<dbReference type="PROSITE" id="PS51698">
    <property type="entry name" value="U_BOX"/>
    <property type="match status" value="1"/>
</dbReference>
<dbReference type="InterPro" id="IPR052085">
    <property type="entry name" value="WD-SAM-U-box"/>
</dbReference>
<feature type="domain" description="U-box" evidence="2">
    <location>
        <begin position="122"/>
        <end position="208"/>
    </location>
</feature>
<keyword evidence="4" id="KW-1185">Reference proteome</keyword>
<feature type="region of interest" description="Disordered" evidence="1">
    <location>
        <begin position="1"/>
        <end position="46"/>
    </location>
</feature>
<dbReference type="PANTHER" id="PTHR46573">
    <property type="entry name" value="WD REPEAT, SAM AND U-BOX DOMAIN-CONTAINING PROTEIN 1"/>
    <property type="match status" value="1"/>
</dbReference>
<gene>
    <name evidence="3" type="ORF">AURANDRAFT_60561</name>
</gene>
<proteinExistence type="predicted"/>
<dbReference type="GeneID" id="20223063"/>
<evidence type="ECO:0000256" key="1">
    <source>
        <dbReference type="SAM" id="MobiDB-lite"/>
    </source>
</evidence>
<evidence type="ECO:0000259" key="2">
    <source>
        <dbReference type="PROSITE" id="PS51698"/>
    </source>
</evidence>
<dbReference type="GO" id="GO:0004842">
    <property type="term" value="F:ubiquitin-protein transferase activity"/>
    <property type="evidence" value="ECO:0007669"/>
    <property type="project" value="InterPro"/>
</dbReference>
<dbReference type="OrthoDB" id="424220at2759"/>
<evidence type="ECO:0000313" key="3">
    <source>
        <dbReference type="EMBL" id="EGB13132.1"/>
    </source>
</evidence>
<feature type="compositionally biased region" description="Low complexity" evidence="1">
    <location>
        <begin position="74"/>
        <end position="85"/>
    </location>
</feature>
<feature type="region of interest" description="Disordered" evidence="1">
    <location>
        <begin position="74"/>
        <end position="122"/>
    </location>
</feature>
<dbReference type="SUPFAM" id="SSF57850">
    <property type="entry name" value="RING/U-box"/>
    <property type="match status" value="1"/>
</dbReference>
<dbReference type="InParanoid" id="F0XVJ0"/>
<accession>F0XVJ0</accession>